<reference evidence="3" key="1">
    <citation type="submission" date="2020-11" db="EMBL/GenBank/DDBJ databases">
        <authorList>
            <person name="Koelle M."/>
            <person name="Horta M.A.C."/>
            <person name="Nowrousian M."/>
            <person name="Ohm R.A."/>
            <person name="Benz P."/>
            <person name="Pilgard A."/>
        </authorList>
    </citation>
    <scope>NUCLEOTIDE SEQUENCE</scope>
    <source>
        <strain evidence="3">FPRL280</strain>
    </source>
</reference>
<accession>A0A8H7TXS0</accession>
<evidence type="ECO:0008006" key="5">
    <source>
        <dbReference type="Google" id="ProtNLM"/>
    </source>
</evidence>
<comment type="caution">
    <text evidence="3">The sequence shown here is derived from an EMBL/GenBank/DDBJ whole genome shotgun (WGS) entry which is preliminary data.</text>
</comment>
<dbReference type="SUPFAM" id="SSF48576">
    <property type="entry name" value="Terpenoid synthases"/>
    <property type="match status" value="1"/>
</dbReference>
<organism evidence="3 4">
    <name type="scientific">Rhodonia placenta</name>
    <dbReference type="NCBI Taxonomy" id="104341"/>
    <lineage>
        <taxon>Eukaryota</taxon>
        <taxon>Fungi</taxon>
        <taxon>Dikarya</taxon>
        <taxon>Basidiomycota</taxon>
        <taxon>Agaricomycotina</taxon>
        <taxon>Agaricomycetes</taxon>
        <taxon>Polyporales</taxon>
        <taxon>Adustoporiaceae</taxon>
        <taxon>Rhodonia</taxon>
    </lineage>
</organism>
<evidence type="ECO:0000256" key="1">
    <source>
        <dbReference type="ARBA" id="ARBA00007946"/>
    </source>
</evidence>
<comment type="similarity">
    <text evidence="1">Belongs to the trichodiene synthase family.</text>
</comment>
<proteinExistence type="inferred from homology"/>
<dbReference type="AlphaFoldDB" id="A0A8H7TXS0"/>
<dbReference type="EMBL" id="JADOXO010000654">
    <property type="protein sequence ID" value="KAF9801539.1"/>
    <property type="molecule type" value="Genomic_DNA"/>
</dbReference>
<gene>
    <name evidence="3" type="ORF">IEO21_10087</name>
</gene>
<evidence type="ECO:0000313" key="4">
    <source>
        <dbReference type="Proteomes" id="UP000639403"/>
    </source>
</evidence>
<dbReference type="GO" id="GO:0016838">
    <property type="term" value="F:carbon-oxygen lyase activity, acting on phosphates"/>
    <property type="evidence" value="ECO:0007669"/>
    <property type="project" value="InterPro"/>
</dbReference>
<dbReference type="Pfam" id="PF06330">
    <property type="entry name" value="TRI5"/>
    <property type="match status" value="1"/>
</dbReference>
<evidence type="ECO:0000256" key="2">
    <source>
        <dbReference type="ARBA" id="ARBA00023239"/>
    </source>
</evidence>
<dbReference type="Gene3D" id="1.10.600.10">
    <property type="entry name" value="Farnesyl Diphosphate Synthase"/>
    <property type="match status" value="1"/>
</dbReference>
<dbReference type="InterPro" id="IPR008949">
    <property type="entry name" value="Isoprenoid_synthase_dom_sf"/>
</dbReference>
<name>A0A8H7TXS0_9APHY</name>
<protein>
    <recommendedName>
        <fullName evidence="5">Terpenoid synthase</fullName>
    </recommendedName>
</protein>
<evidence type="ECO:0000313" key="3">
    <source>
        <dbReference type="EMBL" id="KAF9801539.1"/>
    </source>
</evidence>
<keyword evidence="2" id="KW-0456">Lyase</keyword>
<dbReference type="InterPro" id="IPR024652">
    <property type="entry name" value="Trichodiene_synth"/>
</dbReference>
<reference evidence="3" key="2">
    <citation type="journal article" name="Front. Microbiol.">
        <title>Degradative Capacity of Two Strains of Rhodonia placenta: From Phenotype to Genotype.</title>
        <authorList>
            <person name="Kolle M."/>
            <person name="Horta M.A.C."/>
            <person name="Nowrousian M."/>
            <person name="Ohm R.A."/>
            <person name="Benz J.P."/>
            <person name="Pilgard A."/>
        </authorList>
    </citation>
    <scope>NUCLEOTIDE SEQUENCE</scope>
    <source>
        <strain evidence="3">FPRL280</strain>
    </source>
</reference>
<dbReference type="Proteomes" id="UP000639403">
    <property type="component" value="Unassembled WGS sequence"/>
</dbReference>
<sequence length="311" mass="35887">MSPRCVFACSCYFQYFKSVRNSEIIHASRRSIRDFLARTGFSETQTDFIRDLELETRLEDITKHWEDRDKLQEKIRTGIIMGSTAYRHTTIDTRVAIALLTTFCTAIDDPVTLALWGEDAALQFHRMLCQGTVQQTSSMFAELSNLLSRMWEYFPRFAASAILSSTLAFLNMTLLQMEAKDVVLRPDALPFVEYRRVQDGLPEVFAVFIWEKEKFPDVQTYIQAIPIIGDYLNHTKEELVGETGNYIHDRAAVTGKSLADTLHEVVEETVNAAERVRRMLGEEARDAWDQFTKGYIVFHTSNPRYRLLELL</sequence>